<dbReference type="EMBL" id="JABBWK010000057">
    <property type="protein sequence ID" value="KAG1896304.1"/>
    <property type="molecule type" value="Genomic_DNA"/>
</dbReference>
<evidence type="ECO:0000313" key="2">
    <source>
        <dbReference type="EMBL" id="KAG1896304.1"/>
    </source>
</evidence>
<dbReference type="AlphaFoldDB" id="A0AAD4DY79"/>
<gene>
    <name evidence="2" type="ORF">F5891DRAFT_1193330</name>
</gene>
<evidence type="ECO:0000256" key="1">
    <source>
        <dbReference type="SAM" id="MobiDB-lite"/>
    </source>
</evidence>
<reference evidence="2" key="1">
    <citation type="journal article" date="2020" name="New Phytol.">
        <title>Comparative genomics reveals dynamic genome evolution in host specialist ectomycorrhizal fungi.</title>
        <authorList>
            <person name="Lofgren L.A."/>
            <person name="Nguyen N.H."/>
            <person name="Vilgalys R."/>
            <person name="Ruytinx J."/>
            <person name="Liao H.L."/>
            <person name="Branco S."/>
            <person name="Kuo A."/>
            <person name="LaButti K."/>
            <person name="Lipzen A."/>
            <person name="Andreopoulos W."/>
            <person name="Pangilinan J."/>
            <person name="Riley R."/>
            <person name="Hundley H."/>
            <person name="Na H."/>
            <person name="Barry K."/>
            <person name="Grigoriev I.V."/>
            <person name="Stajich J.E."/>
            <person name="Kennedy P.G."/>
        </authorList>
    </citation>
    <scope>NUCLEOTIDE SEQUENCE</scope>
    <source>
        <strain evidence="2">FC203</strain>
    </source>
</reference>
<feature type="compositionally biased region" description="Acidic residues" evidence="1">
    <location>
        <begin position="192"/>
        <end position="202"/>
    </location>
</feature>
<evidence type="ECO:0000313" key="3">
    <source>
        <dbReference type="Proteomes" id="UP001195769"/>
    </source>
</evidence>
<feature type="region of interest" description="Disordered" evidence="1">
    <location>
        <begin position="179"/>
        <end position="235"/>
    </location>
</feature>
<keyword evidence="3" id="KW-1185">Reference proteome</keyword>
<accession>A0AAD4DY79</accession>
<sequence length="560" mass="62595">MKVTSNTKIPAIYWEKRYSACTSRLIEWCKANDEARIKLFSDSPKDAKEEGRPRQQMSTQKKNHIQQLAAADFYQLMKIQPFMHYMRSTHLASSNLLKASKKHNAVNKGLGQTGAGVKSVEELDADPRTKNLVAQLLLQFPWWSDLHGWWRTNPSYNTAFSTADPGQDFASEALEFFTGAPHDEDKGSGERDLDDEDLEPGEILEQPLGGGETLAGASCPPIESDDDLYSDLSHSNKPSFLQHRTSSCIPSPQISVTDLSSLDSPSSTTSPLPPLNLCLNHYSLSPSYPAVARPTNTNQPPDISLDSPPRHTTQIPSHAVSPDSPPPHANEDNFFTDMECQPESSGVAVAYVVEVQPPLTVHQHLGLILVQHLSRVPNTNHYSFLNSKSFKRPVTAPVPKNMFTIKEVPIIASIVELPESRDLSDNAEDVDVMPRDTLGMFQTSESRKRPRDLGAELTKKLADASDSLLLHMPDKSDSKASSKRMKFDYAKFSKELKAREAHAEREHDARRFIATHSHERAMSEDKTRQLELEIRLEEAKYRHLAMERFGMDGTTDDDAN</sequence>
<feature type="compositionally biased region" description="Basic and acidic residues" evidence="1">
    <location>
        <begin position="40"/>
        <end position="53"/>
    </location>
</feature>
<feature type="compositionally biased region" description="Basic and acidic residues" evidence="1">
    <location>
        <begin position="181"/>
        <end position="191"/>
    </location>
</feature>
<name>A0AAD4DY79_9AGAM</name>
<feature type="region of interest" description="Disordered" evidence="1">
    <location>
        <begin position="40"/>
        <end position="62"/>
    </location>
</feature>
<proteinExistence type="predicted"/>
<dbReference type="Proteomes" id="UP001195769">
    <property type="component" value="Unassembled WGS sequence"/>
</dbReference>
<organism evidence="2 3">
    <name type="scientific">Suillus fuscotomentosus</name>
    <dbReference type="NCBI Taxonomy" id="1912939"/>
    <lineage>
        <taxon>Eukaryota</taxon>
        <taxon>Fungi</taxon>
        <taxon>Dikarya</taxon>
        <taxon>Basidiomycota</taxon>
        <taxon>Agaricomycotina</taxon>
        <taxon>Agaricomycetes</taxon>
        <taxon>Agaricomycetidae</taxon>
        <taxon>Boletales</taxon>
        <taxon>Suillineae</taxon>
        <taxon>Suillaceae</taxon>
        <taxon>Suillus</taxon>
    </lineage>
</organism>
<dbReference type="GeneID" id="64662015"/>
<protein>
    <submittedName>
        <fullName evidence="2">Uncharacterized protein</fullName>
    </submittedName>
</protein>
<feature type="region of interest" description="Disordered" evidence="1">
    <location>
        <begin position="290"/>
        <end position="330"/>
    </location>
</feature>
<dbReference type="RefSeq" id="XP_041221880.1">
    <property type="nucleotide sequence ID" value="XM_041367717.1"/>
</dbReference>
<comment type="caution">
    <text evidence="2">The sequence shown here is derived from an EMBL/GenBank/DDBJ whole genome shotgun (WGS) entry which is preliminary data.</text>
</comment>